<accession>A0A5B8U9C3</accession>
<dbReference type="EMBL" id="CP042430">
    <property type="protein sequence ID" value="QEC49388.1"/>
    <property type="molecule type" value="Genomic_DNA"/>
</dbReference>
<reference evidence="2 3" key="1">
    <citation type="journal article" date="2018" name="J. Microbiol.">
        <title>Baekduia soli gen. nov., sp. nov., a novel bacterium isolated from the soil of Baekdu Mountain and proposal of a novel family name, Baekduiaceae fam. nov.</title>
        <authorList>
            <person name="An D.S."/>
            <person name="Siddiqi M.Z."/>
            <person name="Kim K.H."/>
            <person name="Yu H.S."/>
            <person name="Im W.T."/>
        </authorList>
    </citation>
    <scope>NUCLEOTIDE SEQUENCE [LARGE SCALE GENOMIC DNA]</scope>
    <source>
        <strain evidence="2 3">BR7-21</strain>
    </source>
</reference>
<evidence type="ECO:0000313" key="3">
    <source>
        <dbReference type="Proteomes" id="UP000321805"/>
    </source>
</evidence>
<dbReference type="AlphaFoldDB" id="A0A5B8U9C3"/>
<dbReference type="RefSeq" id="WP_146921750.1">
    <property type="nucleotide sequence ID" value="NZ_CP042430.1"/>
</dbReference>
<evidence type="ECO:0000256" key="1">
    <source>
        <dbReference type="SAM" id="MobiDB-lite"/>
    </source>
</evidence>
<keyword evidence="3" id="KW-1185">Reference proteome</keyword>
<feature type="region of interest" description="Disordered" evidence="1">
    <location>
        <begin position="32"/>
        <end position="55"/>
    </location>
</feature>
<gene>
    <name evidence="2" type="ORF">FSW04_18640</name>
</gene>
<organism evidence="2 3">
    <name type="scientific">Baekduia soli</name>
    <dbReference type="NCBI Taxonomy" id="496014"/>
    <lineage>
        <taxon>Bacteria</taxon>
        <taxon>Bacillati</taxon>
        <taxon>Actinomycetota</taxon>
        <taxon>Thermoleophilia</taxon>
        <taxon>Solirubrobacterales</taxon>
        <taxon>Baekduiaceae</taxon>
        <taxon>Baekduia</taxon>
    </lineage>
</organism>
<dbReference type="KEGG" id="bsol:FSW04_18640"/>
<evidence type="ECO:0000313" key="2">
    <source>
        <dbReference type="EMBL" id="QEC49388.1"/>
    </source>
</evidence>
<feature type="compositionally biased region" description="Basic and acidic residues" evidence="1">
    <location>
        <begin position="42"/>
        <end position="51"/>
    </location>
</feature>
<sequence length="185" mass="19325">MAALLGAAALLAGCGSDQPKLYGTLTDCTKIGRPTQLDDPGDDQRGRRPGDPKLTQGDLVSVRIARGPGGLCVEYRTQGTVKPAVAFVLVLRPRTAETPVVQLETTVLGAADPAAMIDTGESGASFRKVAATIGLQGDHITVLVTRAEFARLGVQKIFDAFRFQARTVAATSDGGRQTDCAPSCQ</sequence>
<name>A0A5B8U9C3_9ACTN</name>
<dbReference type="Proteomes" id="UP000321805">
    <property type="component" value="Chromosome"/>
</dbReference>
<proteinExistence type="predicted"/>
<dbReference type="OrthoDB" id="5243599at2"/>
<protein>
    <submittedName>
        <fullName evidence="2">Uncharacterized protein</fullName>
    </submittedName>
</protein>